<protein>
    <submittedName>
        <fullName evidence="8">DNA-binding response regulator, OmpR family, contains REC and winged-helix (WHTH) domain</fullName>
    </submittedName>
</protein>
<dbReference type="SUPFAM" id="SSF52172">
    <property type="entry name" value="CheY-like"/>
    <property type="match status" value="1"/>
</dbReference>
<gene>
    <name evidence="8" type="ORF">SAMN06265784_119100</name>
</gene>
<evidence type="ECO:0000256" key="5">
    <source>
        <dbReference type="PROSITE-ProRule" id="PRU01091"/>
    </source>
</evidence>
<feature type="DNA-binding region" description="OmpR/PhoB-type" evidence="5">
    <location>
        <begin position="127"/>
        <end position="226"/>
    </location>
</feature>
<reference evidence="9" key="1">
    <citation type="submission" date="2017-04" db="EMBL/GenBank/DDBJ databases">
        <authorList>
            <person name="Varghese N."/>
            <person name="Submissions S."/>
        </authorList>
    </citation>
    <scope>NUCLEOTIDE SEQUENCE [LARGE SCALE GENOMIC DNA]</scope>
    <source>
        <strain evidence="9">LMG 29540</strain>
    </source>
</reference>
<evidence type="ECO:0000256" key="1">
    <source>
        <dbReference type="ARBA" id="ARBA00022553"/>
    </source>
</evidence>
<dbReference type="SMART" id="SM00448">
    <property type="entry name" value="REC"/>
    <property type="match status" value="1"/>
</dbReference>
<dbReference type="InterPro" id="IPR039420">
    <property type="entry name" value="WalR-like"/>
</dbReference>
<dbReference type="OrthoDB" id="9802426at2"/>
<feature type="modified residue" description="4-aspartylphosphate" evidence="4">
    <location>
        <position position="51"/>
    </location>
</feature>
<dbReference type="PANTHER" id="PTHR48111:SF40">
    <property type="entry name" value="PHOSPHATE REGULON TRANSCRIPTIONAL REGULATORY PROTEIN PHOB"/>
    <property type="match status" value="1"/>
</dbReference>
<dbReference type="GO" id="GO:0006355">
    <property type="term" value="P:regulation of DNA-templated transcription"/>
    <property type="evidence" value="ECO:0007669"/>
    <property type="project" value="InterPro"/>
</dbReference>
<dbReference type="InterPro" id="IPR001789">
    <property type="entry name" value="Sig_transdc_resp-reg_receiver"/>
</dbReference>
<dbReference type="Gene3D" id="3.40.50.2300">
    <property type="match status" value="1"/>
</dbReference>
<dbReference type="STRING" id="1515439.SAMN06265784_119100"/>
<keyword evidence="3 5" id="KW-0238">DNA-binding</keyword>
<dbReference type="AlphaFoldDB" id="A0A1X7M6K9"/>
<name>A0A1X7M6K9_9BURK</name>
<dbReference type="GO" id="GO:0000976">
    <property type="term" value="F:transcription cis-regulatory region binding"/>
    <property type="evidence" value="ECO:0007669"/>
    <property type="project" value="TreeGrafter"/>
</dbReference>
<evidence type="ECO:0000256" key="3">
    <source>
        <dbReference type="ARBA" id="ARBA00023125"/>
    </source>
</evidence>
<dbReference type="Pfam" id="PF00072">
    <property type="entry name" value="Response_reg"/>
    <property type="match status" value="1"/>
</dbReference>
<dbReference type="Proteomes" id="UP000193228">
    <property type="component" value="Unassembled WGS sequence"/>
</dbReference>
<dbReference type="CDD" id="cd17574">
    <property type="entry name" value="REC_OmpR"/>
    <property type="match status" value="1"/>
</dbReference>
<dbReference type="EMBL" id="FXAT01000019">
    <property type="protein sequence ID" value="SMG61153.1"/>
    <property type="molecule type" value="Genomic_DNA"/>
</dbReference>
<dbReference type="PROSITE" id="PS50110">
    <property type="entry name" value="RESPONSE_REGULATORY"/>
    <property type="match status" value="1"/>
</dbReference>
<keyword evidence="1 4" id="KW-0597">Phosphoprotein</keyword>
<evidence type="ECO:0000313" key="9">
    <source>
        <dbReference type="Proteomes" id="UP000193228"/>
    </source>
</evidence>
<evidence type="ECO:0000259" key="6">
    <source>
        <dbReference type="PROSITE" id="PS50110"/>
    </source>
</evidence>
<keyword evidence="2" id="KW-0902">Two-component regulatory system</keyword>
<dbReference type="Gene3D" id="6.10.250.690">
    <property type="match status" value="1"/>
</dbReference>
<dbReference type="GO" id="GO:0005829">
    <property type="term" value="C:cytosol"/>
    <property type="evidence" value="ECO:0007669"/>
    <property type="project" value="TreeGrafter"/>
</dbReference>
<dbReference type="InterPro" id="IPR036388">
    <property type="entry name" value="WH-like_DNA-bd_sf"/>
</dbReference>
<keyword evidence="9" id="KW-1185">Reference proteome</keyword>
<dbReference type="SMART" id="SM00862">
    <property type="entry name" value="Trans_reg_C"/>
    <property type="match status" value="1"/>
</dbReference>
<accession>A0A1X7M6K9</accession>
<dbReference type="Gene3D" id="1.10.10.10">
    <property type="entry name" value="Winged helix-like DNA-binding domain superfamily/Winged helix DNA-binding domain"/>
    <property type="match status" value="1"/>
</dbReference>
<evidence type="ECO:0000256" key="2">
    <source>
        <dbReference type="ARBA" id="ARBA00023012"/>
    </source>
</evidence>
<dbReference type="Pfam" id="PF00486">
    <property type="entry name" value="Trans_reg_C"/>
    <property type="match status" value="1"/>
</dbReference>
<feature type="domain" description="OmpR/PhoB-type" evidence="7">
    <location>
        <begin position="127"/>
        <end position="226"/>
    </location>
</feature>
<dbReference type="GO" id="GO:0032993">
    <property type="term" value="C:protein-DNA complex"/>
    <property type="evidence" value="ECO:0007669"/>
    <property type="project" value="TreeGrafter"/>
</dbReference>
<organism evidence="8 9">
    <name type="scientific">Paraburkholderia susongensis</name>
    <dbReference type="NCBI Taxonomy" id="1515439"/>
    <lineage>
        <taxon>Bacteria</taxon>
        <taxon>Pseudomonadati</taxon>
        <taxon>Pseudomonadota</taxon>
        <taxon>Betaproteobacteria</taxon>
        <taxon>Burkholderiales</taxon>
        <taxon>Burkholderiaceae</taxon>
        <taxon>Paraburkholderia</taxon>
    </lineage>
</organism>
<dbReference type="InterPro" id="IPR011006">
    <property type="entry name" value="CheY-like_superfamily"/>
</dbReference>
<dbReference type="PROSITE" id="PS51755">
    <property type="entry name" value="OMPR_PHOB"/>
    <property type="match status" value="1"/>
</dbReference>
<sequence>MRILVVEDDPAHSAAVEKALDGTGYALFNVIDGAQAVRFLTTNVVDLVILDWQMPKMSGFEVLHWIRAQLGAQPPVLFLTSKVLEVDIVLALEAGADEYVVKPFRLNELAARVKALLRRSKIDGNGTDAICIGGYTLDLNHRVLSFSDTPIDLTAKEFELVALLFNNVGRTISRDMLAKLAWGRELDISSRTIDTHIYRIRHKLSLSSGSGLRLTTVYTHGYRLDEVR</sequence>
<dbReference type="InterPro" id="IPR001867">
    <property type="entry name" value="OmpR/PhoB-type_DNA-bd"/>
</dbReference>
<dbReference type="RefSeq" id="WP_085489721.1">
    <property type="nucleotide sequence ID" value="NZ_FXAT01000019.1"/>
</dbReference>
<feature type="domain" description="Response regulatory" evidence="6">
    <location>
        <begin position="2"/>
        <end position="117"/>
    </location>
</feature>
<dbReference type="CDD" id="cd00383">
    <property type="entry name" value="trans_reg_C"/>
    <property type="match status" value="1"/>
</dbReference>
<dbReference type="GO" id="GO:0000156">
    <property type="term" value="F:phosphorelay response regulator activity"/>
    <property type="evidence" value="ECO:0007669"/>
    <property type="project" value="TreeGrafter"/>
</dbReference>
<dbReference type="PANTHER" id="PTHR48111">
    <property type="entry name" value="REGULATOR OF RPOS"/>
    <property type="match status" value="1"/>
</dbReference>
<evidence type="ECO:0000256" key="4">
    <source>
        <dbReference type="PROSITE-ProRule" id="PRU00169"/>
    </source>
</evidence>
<evidence type="ECO:0000259" key="7">
    <source>
        <dbReference type="PROSITE" id="PS51755"/>
    </source>
</evidence>
<proteinExistence type="predicted"/>
<evidence type="ECO:0000313" key="8">
    <source>
        <dbReference type="EMBL" id="SMG61153.1"/>
    </source>
</evidence>